<dbReference type="Proteomes" id="UP001152049">
    <property type="component" value="Unassembled WGS sequence"/>
</dbReference>
<dbReference type="SUPFAM" id="SSF53187">
    <property type="entry name" value="Zn-dependent exopeptidases"/>
    <property type="match status" value="1"/>
</dbReference>
<dbReference type="Gene3D" id="3.40.630.10">
    <property type="entry name" value="Zn peptidases"/>
    <property type="match status" value="1"/>
</dbReference>
<dbReference type="Pfam" id="PF00246">
    <property type="entry name" value="Peptidase_M14"/>
    <property type="match status" value="1"/>
</dbReference>
<dbReference type="GO" id="GO:0004181">
    <property type="term" value="F:metallocarboxypeptidase activity"/>
    <property type="evidence" value="ECO:0007669"/>
    <property type="project" value="InterPro"/>
</dbReference>
<feature type="signal peptide" evidence="8">
    <location>
        <begin position="1"/>
        <end position="21"/>
    </location>
</feature>
<keyword evidence="11" id="KW-1185">Reference proteome</keyword>
<gene>
    <name evidence="10" type="ORF">NW762_013072</name>
</gene>
<sequence>MKLNLLAFALSASACLIPSDSLPHSERHYGLSARQARPEPDFPIGKGDRFKKGAIVPKGLSTSDRNLKSILTPTEVSSALEGLAKSFKEVKLFQTPHKTYEGVRTLGASVGKNPKFLIISGAHARERGGPDNVVYWLSDLLHARKANKGLKYGNTTFTPAQVRKALDAGIVIVPIINPDGVKFDQKTNSCWRKNRNPKSSGGNADAVGIDINRNYDFLWNYKKAFSSSIDLSSVSSEDPTSEVFHGTAPNSEPETKNVVWTMDKFKSLSWFVDLHSFGGDILYAWGDDDAQTKDPRESFVNKKFDGRRGVLGDEETAKTRYKEYITSKDISVQKKVGNRMKKAMEGAGSTPLYAVMEAVGLYPTAGASTDYALGRYYGKACGKSKLQSYTIEFGEESGSEACPFYPSKEQYHMWMKQVASGLTEIAIEAADTKTEVKKC</sequence>
<dbReference type="SMART" id="SM00631">
    <property type="entry name" value="Zn_pept"/>
    <property type="match status" value="1"/>
</dbReference>
<evidence type="ECO:0000256" key="1">
    <source>
        <dbReference type="ARBA" id="ARBA00001947"/>
    </source>
</evidence>
<comment type="cofactor">
    <cofactor evidence="1">
        <name>Zn(2+)</name>
        <dbReference type="ChEBI" id="CHEBI:29105"/>
    </cofactor>
</comment>
<keyword evidence="8" id="KW-0732">Signal</keyword>
<keyword evidence="5" id="KW-0862">Zinc</keyword>
<dbReference type="EMBL" id="JAOQAZ010000038">
    <property type="protein sequence ID" value="KAJ4247862.1"/>
    <property type="molecule type" value="Genomic_DNA"/>
</dbReference>
<evidence type="ECO:0000256" key="7">
    <source>
        <dbReference type="PROSITE-ProRule" id="PRU01379"/>
    </source>
</evidence>
<organism evidence="10 11">
    <name type="scientific">Fusarium torreyae</name>
    <dbReference type="NCBI Taxonomy" id="1237075"/>
    <lineage>
        <taxon>Eukaryota</taxon>
        <taxon>Fungi</taxon>
        <taxon>Dikarya</taxon>
        <taxon>Ascomycota</taxon>
        <taxon>Pezizomycotina</taxon>
        <taxon>Sordariomycetes</taxon>
        <taxon>Hypocreomycetidae</taxon>
        <taxon>Hypocreales</taxon>
        <taxon>Nectriaceae</taxon>
        <taxon>Fusarium</taxon>
    </lineage>
</organism>
<feature type="chain" id="PRO_5040775597" description="Peptidase M14 domain-containing protein" evidence="8">
    <location>
        <begin position="22"/>
        <end position="439"/>
    </location>
</feature>
<evidence type="ECO:0000256" key="2">
    <source>
        <dbReference type="ARBA" id="ARBA00005988"/>
    </source>
</evidence>
<keyword evidence="3" id="KW-0645">Protease</keyword>
<feature type="domain" description="Peptidase M14" evidence="9">
    <location>
        <begin position="69"/>
        <end position="429"/>
    </location>
</feature>
<protein>
    <recommendedName>
        <fullName evidence="9">Peptidase M14 domain-containing protein</fullName>
    </recommendedName>
</protein>
<dbReference type="GO" id="GO:0008270">
    <property type="term" value="F:zinc ion binding"/>
    <property type="evidence" value="ECO:0007669"/>
    <property type="project" value="InterPro"/>
</dbReference>
<evidence type="ECO:0000313" key="11">
    <source>
        <dbReference type="Proteomes" id="UP001152049"/>
    </source>
</evidence>
<proteinExistence type="inferred from homology"/>
<comment type="caution">
    <text evidence="10">The sequence shown here is derived from an EMBL/GenBank/DDBJ whole genome shotgun (WGS) entry which is preliminary data.</text>
</comment>
<dbReference type="PROSITE" id="PS51257">
    <property type="entry name" value="PROKAR_LIPOPROTEIN"/>
    <property type="match status" value="1"/>
</dbReference>
<evidence type="ECO:0000256" key="6">
    <source>
        <dbReference type="ARBA" id="ARBA00023049"/>
    </source>
</evidence>
<reference evidence="10" key="1">
    <citation type="submission" date="2022-09" db="EMBL/GenBank/DDBJ databases">
        <title>Fusarium specimens isolated from Avocado Roots.</title>
        <authorList>
            <person name="Stajich J."/>
            <person name="Roper C."/>
            <person name="Heimlech-Rivalta G."/>
        </authorList>
    </citation>
    <scope>NUCLEOTIDE SEQUENCE</scope>
    <source>
        <strain evidence="10">CF00136</strain>
    </source>
</reference>
<keyword evidence="6" id="KW-0482">Metalloprotease</keyword>
<dbReference type="OrthoDB" id="3626597at2759"/>
<name>A0A9W8RPI2_9HYPO</name>
<dbReference type="PANTHER" id="PTHR11705:SF143">
    <property type="entry name" value="SLL0236 PROTEIN"/>
    <property type="match status" value="1"/>
</dbReference>
<accession>A0A9W8RPI2</accession>
<evidence type="ECO:0000313" key="10">
    <source>
        <dbReference type="EMBL" id="KAJ4247862.1"/>
    </source>
</evidence>
<evidence type="ECO:0000256" key="4">
    <source>
        <dbReference type="ARBA" id="ARBA00022801"/>
    </source>
</evidence>
<feature type="active site" description="Proton donor/acceptor" evidence="7">
    <location>
        <position position="392"/>
    </location>
</feature>
<evidence type="ECO:0000259" key="9">
    <source>
        <dbReference type="PROSITE" id="PS52035"/>
    </source>
</evidence>
<evidence type="ECO:0000256" key="3">
    <source>
        <dbReference type="ARBA" id="ARBA00022670"/>
    </source>
</evidence>
<dbReference type="PROSITE" id="PS52035">
    <property type="entry name" value="PEPTIDASE_M14"/>
    <property type="match status" value="1"/>
</dbReference>
<evidence type="ECO:0000256" key="8">
    <source>
        <dbReference type="SAM" id="SignalP"/>
    </source>
</evidence>
<keyword evidence="4" id="KW-0378">Hydrolase</keyword>
<dbReference type="InterPro" id="IPR000834">
    <property type="entry name" value="Peptidase_M14"/>
</dbReference>
<dbReference type="GO" id="GO:0006508">
    <property type="term" value="P:proteolysis"/>
    <property type="evidence" value="ECO:0007669"/>
    <property type="project" value="UniProtKB-KW"/>
</dbReference>
<evidence type="ECO:0000256" key="5">
    <source>
        <dbReference type="ARBA" id="ARBA00022833"/>
    </source>
</evidence>
<comment type="similarity">
    <text evidence="2 7">Belongs to the peptidase M14 family.</text>
</comment>
<dbReference type="PANTHER" id="PTHR11705">
    <property type="entry name" value="PROTEASE FAMILY M14 CARBOXYPEPTIDASE A,B"/>
    <property type="match status" value="1"/>
</dbReference>
<dbReference type="AlphaFoldDB" id="A0A9W8RPI2"/>